<reference evidence="2 3" key="1">
    <citation type="submission" date="2023-08" db="EMBL/GenBank/DDBJ databases">
        <title>Implementing the SeqCode for naming new Mesorhizobium species isolated from Vachellia karroo root nodules.</title>
        <authorList>
            <person name="Van Lill M."/>
        </authorList>
    </citation>
    <scope>NUCLEOTIDE SEQUENCE [LARGE SCALE GENOMIC DNA]</scope>
    <source>
        <strain evidence="2 3">VK23A</strain>
    </source>
</reference>
<dbReference type="InterPro" id="IPR050483">
    <property type="entry name" value="CoA-transferase_III_domain"/>
</dbReference>
<accession>A0ABU4XGA3</accession>
<keyword evidence="1" id="KW-0808">Transferase</keyword>
<dbReference type="Pfam" id="PF02515">
    <property type="entry name" value="CoA_transf_3"/>
    <property type="match status" value="1"/>
</dbReference>
<name>A0ABU4XGA3_9HYPH</name>
<dbReference type="Gene3D" id="3.30.1540.10">
    <property type="entry name" value="formyl-coa transferase, domain 3"/>
    <property type="match status" value="1"/>
</dbReference>
<dbReference type="Gene3D" id="3.40.50.10540">
    <property type="entry name" value="Crotonobetainyl-coa:carnitine coa-transferase, domain 1"/>
    <property type="match status" value="1"/>
</dbReference>
<evidence type="ECO:0000313" key="3">
    <source>
        <dbReference type="Proteomes" id="UP001271780"/>
    </source>
</evidence>
<dbReference type="EMBL" id="JAVIIZ010000010">
    <property type="protein sequence ID" value="MDX8473804.1"/>
    <property type="molecule type" value="Genomic_DNA"/>
</dbReference>
<dbReference type="PANTHER" id="PTHR48207">
    <property type="entry name" value="SUCCINATE--HYDROXYMETHYLGLUTARATE COA-TRANSFERASE"/>
    <property type="match status" value="1"/>
</dbReference>
<dbReference type="SUPFAM" id="SSF89796">
    <property type="entry name" value="CoA-transferase family III (CaiB/BaiF)"/>
    <property type="match status" value="1"/>
</dbReference>
<evidence type="ECO:0000313" key="2">
    <source>
        <dbReference type="EMBL" id="MDX8473804.1"/>
    </source>
</evidence>
<dbReference type="InterPro" id="IPR003673">
    <property type="entry name" value="CoA-Trfase_fam_III"/>
</dbReference>
<dbReference type="PANTHER" id="PTHR48207:SF3">
    <property type="entry name" value="SUCCINATE--HYDROXYMETHYLGLUTARATE COA-TRANSFERASE"/>
    <property type="match status" value="1"/>
</dbReference>
<dbReference type="RefSeq" id="WP_320317328.1">
    <property type="nucleotide sequence ID" value="NZ_JAVIIX010000009.1"/>
</dbReference>
<dbReference type="Proteomes" id="UP001271780">
    <property type="component" value="Unassembled WGS sequence"/>
</dbReference>
<organism evidence="2 3">
    <name type="scientific">Mesorhizobium dulcispinae</name>
    <dbReference type="NCBI Taxonomy" id="3072316"/>
    <lineage>
        <taxon>Bacteria</taxon>
        <taxon>Pseudomonadati</taxon>
        <taxon>Pseudomonadota</taxon>
        <taxon>Alphaproteobacteria</taxon>
        <taxon>Hyphomicrobiales</taxon>
        <taxon>Phyllobacteriaceae</taxon>
        <taxon>Mesorhizobium</taxon>
    </lineage>
</organism>
<sequence>MAEPPLKGIRVIELARILAGPWAGQLLADLGADVIKVESPDGGDDTRKWGPPFVMSHDGENLSAAYYHSCNRGKRSIAIDFSKPEGADTLRRLVATADVLIENFKLGGLKKYGLDYESLKKINPRLIYCSITGFGQDGPYAPRAGYDFIIQAMAGMMSITGEAGREPQKAGVAISDLFTGLYSVIAIQAALRHAEKTGEGQHIDMALYDSQISALGNQNLNYLVSGKSPVQMGNAHMNIAPYEVLPVKDGHIILAVGNDGQFGKFCAVVGLTELPANPDFATNPARVANRARLRELIIETLSTWDRDPLLAKLEAASVPASPINTIGQMFADPQTIARGMRLDLDDGHGNLLPSVRAPMVMSGTPLVYERPSPRLGEHTQEILAELERSAK</sequence>
<dbReference type="InterPro" id="IPR023606">
    <property type="entry name" value="CoA-Trfase_III_dom_1_sf"/>
</dbReference>
<comment type="caution">
    <text evidence="2">The sequence shown here is derived from an EMBL/GenBank/DDBJ whole genome shotgun (WGS) entry which is preliminary data.</text>
</comment>
<keyword evidence="3" id="KW-1185">Reference proteome</keyword>
<proteinExistence type="predicted"/>
<gene>
    <name evidence="2" type="ORF">RFM27_17130</name>
</gene>
<evidence type="ECO:0000256" key="1">
    <source>
        <dbReference type="ARBA" id="ARBA00022679"/>
    </source>
</evidence>
<protein>
    <submittedName>
        <fullName evidence="2">CaiB/BaiF CoA-transferase family protein</fullName>
    </submittedName>
</protein>
<dbReference type="InterPro" id="IPR044855">
    <property type="entry name" value="CoA-Trfase_III_dom3_sf"/>
</dbReference>